<name>A0AAW1PNK4_9CHLO</name>
<evidence type="ECO:0000256" key="12">
    <source>
        <dbReference type="PIRSR" id="PIRSR606539-1"/>
    </source>
</evidence>
<keyword evidence="3 15" id="KW-0812">Transmembrane</keyword>
<feature type="binding site" evidence="13">
    <location>
        <position position="788"/>
    </location>
    <ligand>
        <name>ATP</name>
        <dbReference type="ChEBI" id="CHEBI:30616"/>
    </ligand>
</feature>
<dbReference type="Gene3D" id="3.40.1110.10">
    <property type="entry name" value="Calcium-transporting ATPase, cytoplasmic domain N"/>
    <property type="match status" value="2"/>
</dbReference>
<dbReference type="InterPro" id="IPR032630">
    <property type="entry name" value="P_typ_ATPase_c"/>
</dbReference>
<feature type="binding site" evidence="14">
    <location>
        <position position="431"/>
    </location>
    <ligand>
        <name>Mg(2+)</name>
        <dbReference type="ChEBI" id="CHEBI:18420"/>
    </ligand>
</feature>
<evidence type="ECO:0000313" key="20">
    <source>
        <dbReference type="Proteomes" id="UP001489004"/>
    </source>
</evidence>
<feature type="transmembrane region" description="Helical" evidence="15">
    <location>
        <begin position="1181"/>
        <end position="1200"/>
    </location>
</feature>
<dbReference type="SFLD" id="SFLDG00002">
    <property type="entry name" value="C1.7:_P-type_atpase_like"/>
    <property type="match status" value="1"/>
</dbReference>
<feature type="binding site" evidence="13">
    <location>
        <position position="899"/>
    </location>
    <ligand>
        <name>ATP</name>
        <dbReference type="ChEBI" id="CHEBI:30616"/>
    </ligand>
</feature>
<evidence type="ECO:0000256" key="5">
    <source>
        <dbReference type="ARBA" id="ARBA00022741"/>
    </source>
</evidence>
<evidence type="ECO:0000256" key="10">
    <source>
        <dbReference type="ARBA" id="ARBA00023136"/>
    </source>
</evidence>
<feature type="binding site" evidence="14">
    <location>
        <position position="945"/>
    </location>
    <ligand>
        <name>Mg(2+)</name>
        <dbReference type="ChEBI" id="CHEBI:18420"/>
    </ligand>
</feature>
<feature type="compositionally biased region" description="Basic and acidic residues" evidence="16">
    <location>
        <begin position="14"/>
        <end position="29"/>
    </location>
</feature>
<feature type="binding site" evidence="13">
    <location>
        <position position="430"/>
    </location>
    <ligand>
        <name>ATP</name>
        <dbReference type="ChEBI" id="CHEBI:30616"/>
    </ligand>
</feature>
<evidence type="ECO:0000256" key="8">
    <source>
        <dbReference type="ARBA" id="ARBA00022967"/>
    </source>
</evidence>
<feature type="binding site" evidence="13">
    <location>
        <position position="893"/>
    </location>
    <ligand>
        <name>ATP</name>
        <dbReference type="ChEBI" id="CHEBI:30616"/>
    </ligand>
</feature>
<feature type="transmembrane region" description="Helical" evidence="15">
    <location>
        <begin position="1031"/>
        <end position="1051"/>
    </location>
</feature>
<evidence type="ECO:0000256" key="14">
    <source>
        <dbReference type="PIRSR" id="PIRSR606539-3"/>
    </source>
</evidence>
<dbReference type="GO" id="GO:0005886">
    <property type="term" value="C:plasma membrane"/>
    <property type="evidence" value="ECO:0007669"/>
    <property type="project" value="TreeGrafter"/>
</dbReference>
<evidence type="ECO:0000256" key="3">
    <source>
        <dbReference type="ARBA" id="ARBA00022692"/>
    </source>
</evidence>
<dbReference type="PANTHER" id="PTHR24092">
    <property type="entry name" value="PROBABLE PHOSPHOLIPID-TRANSPORTING ATPASE"/>
    <property type="match status" value="1"/>
</dbReference>
<dbReference type="EMBL" id="JALJOR010000010">
    <property type="protein sequence ID" value="KAK9810005.1"/>
    <property type="molecule type" value="Genomic_DNA"/>
</dbReference>
<dbReference type="NCBIfam" id="TIGR01494">
    <property type="entry name" value="ATPase_P-type"/>
    <property type="match status" value="1"/>
</dbReference>
<evidence type="ECO:0000256" key="15">
    <source>
        <dbReference type="RuleBase" id="RU362033"/>
    </source>
</evidence>
<feature type="binding site" evidence="13">
    <location>
        <position position="431"/>
    </location>
    <ligand>
        <name>ATP</name>
        <dbReference type="ChEBI" id="CHEBI:30616"/>
    </ligand>
</feature>
<accession>A0AAW1PNK4</accession>
<feature type="binding site" evidence="14">
    <location>
        <position position="941"/>
    </location>
    <ligand>
        <name>Mg(2+)</name>
        <dbReference type="ChEBI" id="CHEBI:18420"/>
    </ligand>
</feature>
<dbReference type="Pfam" id="PF13246">
    <property type="entry name" value="Cation_ATPase"/>
    <property type="match status" value="1"/>
</dbReference>
<organism evidence="19 20">
    <name type="scientific">[Myrmecia] bisecta</name>
    <dbReference type="NCBI Taxonomy" id="41462"/>
    <lineage>
        <taxon>Eukaryota</taxon>
        <taxon>Viridiplantae</taxon>
        <taxon>Chlorophyta</taxon>
        <taxon>core chlorophytes</taxon>
        <taxon>Trebouxiophyceae</taxon>
        <taxon>Trebouxiales</taxon>
        <taxon>Trebouxiaceae</taxon>
        <taxon>Myrmecia</taxon>
    </lineage>
</organism>
<dbReference type="InterPro" id="IPR006539">
    <property type="entry name" value="P-type_ATPase_IV"/>
</dbReference>
<dbReference type="InterPro" id="IPR001757">
    <property type="entry name" value="P_typ_ATPase"/>
</dbReference>
<keyword evidence="4 14" id="KW-0479">Metal-binding</keyword>
<keyword evidence="20" id="KW-1185">Reference proteome</keyword>
<reference evidence="19 20" key="1">
    <citation type="journal article" date="2024" name="Nat. Commun.">
        <title>Phylogenomics reveals the evolutionary origins of lichenization in chlorophyte algae.</title>
        <authorList>
            <person name="Puginier C."/>
            <person name="Libourel C."/>
            <person name="Otte J."/>
            <person name="Skaloud P."/>
            <person name="Haon M."/>
            <person name="Grisel S."/>
            <person name="Petersen M."/>
            <person name="Berrin J.G."/>
            <person name="Delaux P.M."/>
            <person name="Dal Grande F."/>
            <person name="Keller J."/>
        </authorList>
    </citation>
    <scope>NUCLEOTIDE SEQUENCE [LARGE SCALE GENOMIC DNA]</scope>
    <source>
        <strain evidence="19 20">SAG 2043</strain>
    </source>
</reference>
<evidence type="ECO:0000256" key="2">
    <source>
        <dbReference type="ARBA" id="ARBA00008109"/>
    </source>
</evidence>
<dbReference type="SUPFAM" id="SSF81653">
    <property type="entry name" value="Calcium ATPase, transduction domain A"/>
    <property type="match status" value="1"/>
</dbReference>
<dbReference type="InterPro" id="IPR044492">
    <property type="entry name" value="P_typ_ATPase_HD_dom"/>
</dbReference>
<feature type="active site" description="4-aspartylphosphate intermediate" evidence="12">
    <location>
        <position position="429"/>
    </location>
</feature>
<keyword evidence="8 15" id="KW-1278">Translocase</keyword>
<feature type="binding site" evidence="13">
    <location>
        <position position="708"/>
    </location>
    <ligand>
        <name>ATP</name>
        <dbReference type="ChEBI" id="CHEBI:30616"/>
    </ligand>
</feature>
<dbReference type="SUPFAM" id="SSF81660">
    <property type="entry name" value="Metal cation-transporting ATPase, ATP-binding domain N"/>
    <property type="match status" value="1"/>
</dbReference>
<dbReference type="SUPFAM" id="SSF81665">
    <property type="entry name" value="Calcium ATPase, transmembrane domain M"/>
    <property type="match status" value="1"/>
</dbReference>
<feature type="transmembrane region" description="Helical" evidence="15">
    <location>
        <begin position="1113"/>
        <end position="1134"/>
    </location>
</feature>
<dbReference type="InterPro" id="IPR023298">
    <property type="entry name" value="ATPase_P-typ_TM_dom_sf"/>
</dbReference>
<evidence type="ECO:0000256" key="9">
    <source>
        <dbReference type="ARBA" id="ARBA00022989"/>
    </source>
</evidence>
<keyword evidence="6 13" id="KW-0067">ATP-binding</keyword>
<dbReference type="Proteomes" id="UP001489004">
    <property type="component" value="Unassembled WGS sequence"/>
</dbReference>
<evidence type="ECO:0000259" key="18">
    <source>
        <dbReference type="Pfam" id="PF16212"/>
    </source>
</evidence>
<evidence type="ECO:0000256" key="7">
    <source>
        <dbReference type="ARBA" id="ARBA00022842"/>
    </source>
</evidence>
<feature type="binding site" evidence="14">
    <location>
        <position position="429"/>
    </location>
    <ligand>
        <name>Mg(2+)</name>
        <dbReference type="ChEBI" id="CHEBI:18420"/>
    </ligand>
</feature>
<feature type="binding site" evidence="13">
    <location>
        <position position="789"/>
    </location>
    <ligand>
        <name>ATP</name>
        <dbReference type="ChEBI" id="CHEBI:30616"/>
    </ligand>
</feature>
<evidence type="ECO:0000256" key="13">
    <source>
        <dbReference type="PIRSR" id="PIRSR606539-2"/>
    </source>
</evidence>
<feature type="region of interest" description="Disordered" evidence="16">
    <location>
        <begin position="519"/>
        <end position="562"/>
    </location>
</feature>
<feature type="transmembrane region" description="Helical" evidence="15">
    <location>
        <begin position="103"/>
        <end position="122"/>
    </location>
</feature>
<dbReference type="PRINTS" id="PR00119">
    <property type="entry name" value="CATATPASE"/>
</dbReference>
<dbReference type="Pfam" id="PF16209">
    <property type="entry name" value="PhoLip_ATPase_N"/>
    <property type="match status" value="1"/>
</dbReference>
<evidence type="ECO:0000256" key="4">
    <source>
        <dbReference type="ARBA" id="ARBA00022723"/>
    </source>
</evidence>
<dbReference type="PROSITE" id="PS00154">
    <property type="entry name" value="ATPASE_E1_E2"/>
    <property type="match status" value="1"/>
</dbReference>
<feature type="binding site" evidence="13">
    <location>
        <position position="790"/>
    </location>
    <ligand>
        <name>ATP</name>
        <dbReference type="ChEBI" id="CHEBI:30616"/>
    </ligand>
</feature>
<feature type="transmembrane region" description="Helical" evidence="15">
    <location>
        <begin position="1003"/>
        <end position="1019"/>
    </location>
</feature>
<dbReference type="NCBIfam" id="TIGR01652">
    <property type="entry name" value="ATPase-Plipid"/>
    <property type="match status" value="1"/>
</dbReference>
<dbReference type="PANTHER" id="PTHR24092:SF150">
    <property type="entry name" value="PHOSPHOLIPID-TRANSPORTING ATPASE"/>
    <property type="match status" value="1"/>
</dbReference>
<comment type="cofactor">
    <cofactor evidence="14">
        <name>Mg(2+)</name>
        <dbReference type="ChEBI" id="CHEBI:18420"/>
    </cofactor>
</comment>
<dbReference type="InterPro" id="IPR032631">
    <property type="entry name" value="P-type_ATPase_N"/>
</dbReference>
<feature type="transmembrane region" description="Helical" evidence="15">
    <location>
        <begin position="356"/>
        <end position="382"/>
    </location>
</feature>
<feature type="domain" description="P-type ATPase C-terminal" evidence="18">
    <location>
        <begin position="967"/>
        <end position="1215"/>
    </location>
</feature>
<protein>
    <recommendedName>
        <fullName evidence="15">Phospholipid-transporting ATPase</fullName>
        <ecNumber evidence="15">7.6.2.1</ecNumber>
    </recommendedName>
</protein>
<feature type="transmembrane region" description="Helical" evidence="15">
    <location>
        <begin position="1078"/>
        <end position="1101"/>
    </location>
</feature>
<dbReference type="InterPro" id="IPR023214">
    <property type="entry name" value="HAD_sf"/>
</dbReference>
<feature type="region of interest" description="Disordered" evidence="16">
    <location>
        <begin position="1"/>
        <end position="42"/>
    </location>
</feature>
<dbReference type="SFLD" id="SFLDS00003">
    <property type="entry name" value="Haloacid_Dehalogenase"/>
    <property type="match status" value="1"/>
</dbReference>
<comment type="similarity">
    <text evidence="2 15">Belongs to the cation transport ATPase (P-type) (TC 3.A.3) family. Type IV subfamily.</text>
</comment>
<dbReference type="GO" id="GO:0045332">
    <property type="term" value="P:phospholipid translocation"/>
    <property type="evidence" value="ECO:0007669"/>
    <property type="project" value="TreeGrafter"/>
</dbReference>
<comment type="caution">
    <text evidence="19">The sequence shown here is derived from an EMBL/GenBank/DDBJ whole genome shotgun (WGS) entry which is preliminary data.</text>
</comment>
<dbReference type="InterPro" id="IPR008250">
    <property type="entry name" value="ATPase_P-typ_transduc_dom_A_sf"/>
</dbReference>
<dbReference type="SFLD" id="SFLDF00027">
    <property type="entry name" value="p-type_atpase"/>
    <property type="match status" value="1"/>
</dbReference>
<dbReference type="InterPro" id="IPR018303">
    <property type="entry name" value="ATPase_P-typ_P_site"/>
</dbReference>
<feature type="transmembrane region" description="Helical" evidence="15">
    <location>
        <begin position="1141"/>
        <end position="1161"/>
    </location>
</feature>
<feature type="binding site" evidence="13">
    <location>
        <position position="673"/>
    </location>
    <ligand>
        <name>ATP</name>
        <dbReference type="ChEBI" id="CHEBI:30616"/>
    </ligand>
</feature>
<dbReference type="GO" id="GO:0000287">
    <property type="term" value="F:magnesium ion binding"/>
    <property type="evidence" value="ECO:0007669"/>
    <property type="project" value="UniProtKB-UniRule"/>
</dbReference>
<feature type="region of interest" description="Disordered" evidence="16">
    <location>
        <begin position="1277"/>
        <end position="1327"/>
    </location>
</feature>
<dbReference type="Gene3D" id="3.40.50.1000">
    <property type="entry name" value="HAD superfamily/HAD-like"/>
    <property type="match status" value="2"/>
</dbReference>
<feature type="transmembrane region" description="Helical" evidence="15">
    <location>
        <begin position="80"/>
        <end position="97"/>
    </location>
</feature>
<dbReference type="GO" id="GO:0140326">
    <property type="term" value="F:ATPase-coupled intramembrane lipid transporter activity"/>
    <property type="evidence" value="ECO:0007669"/>
    <property type="project" value="UniProtKB-EC"/>
</dbReference>
<keyword evidence="10 15" id="KW-0472">Membrane</keyword>
<evidence type="ECO:0000259" key="17">
    <source>
        <dbReference type="Pfam" id="PF16209"/>
    </source>
</evidence>
<sequence length="1327" mass="146796">MVSPDKQLASAKADTQRHIQQDSFREGKEGGQAAAPSEGRTVQLDMGRENDGFIPNDIKTAKYNVATFVPRFLFEMFSRAAYLYFLAQACLAWWSVVSPFGGFGSTAALVFVLVVAAIKAIWEDVKRHQEDRRTNSSLAHVVQPDGSEQDVPWRDIKVGQILKVKDGELFPADLLCLYSALPDKVCFIKTTNLDGESNLKIRRPLDLKDQAPEDCAEVLATRGTLECEPPNANLHRFTGRFTSLLSEPGLDGRVIPVTVNEMLLRGCMLKNTGYVLGLVVYTGSETRIQMNAAKTPNKVGSYDIFLNLQICLIIVLQIAMCLFCAIASYIWRRQAGFDRTHLALNVYVQGNYNNGFVYTCILLITFWILYSYLVPISLFVTLEIVKFWQAFIYINLDDEMRDPVSGDHARARNSNLNEDLGKVEYVFSDKTGTLTSNEMQMREMAIKGVAFGDTSFRLEDNPEVRGKEALQRFDPKLASATSTLIRDELWEEVVEAGGSSPALLALPSSHPSLKELQAAGIGPDSLTPDNDGNNDSDNESSGASVTDGEDNTASPERGEASGGLPYTHRLVLGHHLVDFWTNICVCHTLIVEKDPVSGEPVYQGPSPDEVALVEAGRQLGFEFLSRSQAGVVLRMRGVETSFEVLNVMEFSSDRGRMSVIARAKDGTIRLFCKGSDAKMLQILRKDMPARLLDDTNRNLHLFATQGLRTLVLGSKVLEEAWWAEWDARYQEAAGSLDDREGLLAQLAQEVEADLDLVGCTAIEDKLQDGVPAAIQSLLSAGIKVWVITGDKQETAINIAISCKLVHDPDNLLICNADSAQAAQKRLQELLEQINREEEPVSFTRKNKDAPLPPTVKRAEMVIDGTTLSHVLGTPAEKTLAQLGSQCGSVVICRASPSQKAAIVRLMLEFELKQAEGGSTGMTRYLKRRARRMESKMLAIGDGANDVAMIQAADVGVGIMGKEGRQAVNNSDYAIGQFRFLVRLLLVHGTLCSYRLARLIKYSFYKNIAFAFILFFYQFYCGYSGQTLVDDISAAAYNVVFTSVPILFFAILDRPVRNLSTLLRYPQMYNHQGSLNTRVFWKSGVLMAIIDAAICFFVPYYSIRAAGQNSMADVYSVGKTVFIALLGAVSLEVGLISRFWTYAFGIVLALSYALVYPFELIFPLLQKAFNVYDPGQWGVAEVVFSNATFWLLLIVCNFTAFGHRYLERSVVWLYRPQDNMVMQEMEVRAAGQLPMGWQTRKRLAALGPRHVDDRFAADVEVGAAQPILPAGQELSARVPPVDIKGSSGTDRRRSSGGARGEIEMAEQGPAGQRMGRDWRHSDSNGCTL</sequence>
<keyword evidence="7 14" id="KW-0460">Magnesium</keyword>
<feature type="transmembrane region" description="Helical" evidence="15">
    <location>
        <begin position="304"/>
        <end position="331"/>
    </location>
</feature>
<feature type="binding site" evidence="13">
    <location>
        <position position="650"/>
    </location>
    <ligand>
        <name>ATP</name>
        <dbReference type="ChEBI" id="CHEBI:30616"/>
    </ligand>
</feature>
<dbReference type="SUPFAM" id="SSF56784">
    <property type="entry name" value="HAD-like"/>
    <property type="match status" value="2"/>
</dbReference>
<feature type="domain" description="P-type ATPase N-terminal" evidence="17">
    <location>
        <begin position="50"/>
        <end position="103"/>
    </location>
</feature>
<feature type="binding site" evidence="13">
    <location>
        <position position="429"/>
    </location>
    <ligand>
        <name>ATP</name>
        <dbReference type="ChEBI" id="CHEBI:30616"/>
    </ligand>
</feature>
<evidence type="ECO:0000256" key="6">
    <source>
        <dbReference type="ARBA" id="ARBA00022840"/>
    </source>
</evidence>
<dbReference type="GO" id="GO:0016887">
    <property type="term" value="F:ATP hydrolysis activity"/>
    <property type="evidence" value="ECO:0007669"/>
    <property type="project" value="InterPro"/>
</dbReference>
<dbReference type="InterPro" id="IPR023299">
    <property type="entry name" value="ATPase_P-typ_cyto_dom_N"/>
</dbReference>
<dbReference type="EC" id="7.6.2.1" evidence="15"/>
<gene>
    <name evidence="19" type="ORF">WJX72_003251</name>
</gene>
<comment type="catalytic activity">
    <reaction evidence="11 15">
        <text>ATP + H2O + phospholipidSide 1 = ADP + phosphate + phospholipidSide 2.</text>
        <dbReference type="EC" id="7.6.2.1"/>
    </reaction>
</comment>
<dbReference type="GO" id="GO:0005524">
    <property type="term" value="F:ATP binding"/>
    <property type="evidence" value="ECO:0007669"/>
    <property type="project" value="UniProtKB-UniRule"/>
</dbReference>
<evidence type="ECO:0000313" key="19">
    <source>
        <dbReference type="EMBL" id="KAK9810005.1"/>
    </source>
</evidence>
<feature type="binding site" evidence="13">
    <location>
        <position position="609"/>
    </location>
    <ligand>
        <name>ATP</name>
        <dbReference type="ChEBI" id="CHEBI:30616"/>
    </ligand>
</feature>
<evidence type="ECO:0000256" key="1">
    <source>
        <dbReference type="ARBA" id="ARBA00004141"/>
    </source>
</evidence>
<dbReference type="Gene3D" id="2.70.150.10">
    <property type="entry name" value="Calcium-transporting ATPase, cytoplasmic transduction domain A"/>
    <property type="match status" value="1"/>
</dbReference>
<keyword evidence="5 13" id="KW-0547">Nucleotide-binding</keyword>
<dbReference type="Pfam" id="PF16212">
    <property type="entry name" value="PhoLip_ATPase_C"/>
    <property type="match status" value="1"/>
</dbReference>
<dbReference type="InterPro" id="IPR036412">
    <property type="entry name" value="HAD-like_sf"/>
</dbReference>
<feature type="binding site" evidence="13">
    <location>
        <position position="945"/>
    </location>
    <ligand>
        <name>ATP</name>
        <dbReference type="ChEBI" id="CHEBI:30616"/>
    </ligand>
</feature>
<proteinExistence type="inferred from homology"/>
<feature type="binding site" evidence="13">
    <location>
        <position position="944"/>
    </location>
    <ligand>
        <name>ATP</name>
        <dbReference type="ChEBI" id="CHEBI:30616"/>
    </ligand>
</feature>
<keyword evidence="9 15" id="KW-1133">Transmembrane helix</keyword>
<evidence type="ECO:0000256" key="16">
    <source>
        <dbReference type="SAM" id="MobiDB-lite"/>
    </source>
</evidence>
<comment type="subcellular location">
    <subcellularLocation>
        <location evidence="1 15">Membrane</location>
        <topology evidence="1 15">Multi-pass membrane protein</topology>
    </subcellularLocation>
</comment>
<evidence type="ECO:0000256" key="11">
    <source>
        <dbReference type="ARBA" id="ARBA00034036"/>
    </source>
</evidence>